<proteinExistence type="predicted"/>
<comment type="caution">
    <text evidence="2">The sequence shown here is derived from an EMBL/GenBank/DDBJ whole genome shotgun (WGS) entry which is preliminary data.</text>
</comment>
<feature type="compositionally biased region" description="Low complexity" evidence="1">
    <location>
        <begin position="125"/>
        <end position="138"/>
    </location>
</feature>
<evidence type="ECO:0000313" key="2">
    <source>
        <dbReference type="EMBL" id="PSK53919.1"/>
    </source>
</evidence>
<feature type="compositionally biased region" description="Low complexity" evidence="1">
    <location>
        <begin position="172"/>
        <end position="181"/>
    </location>
</feature>
<feature type="compositionally biased region" description="Polar residues" evidence="1">
    <location>
        <begin position="64"/>
        <end position="75"/>
    </location>
</feature>
<name>A0A2P8A0D1_9PEZI</name>
<gene>
    <name evidence="2" type="ORF">B9Z65_7725</name>
</gene>
<sequence>MTTSLLPDEPSPQASDSPRSQCASRFQSLEIEETPIYLRTNMDLISDSESSSQSPRKRQRRSSANHTSPTPTPDKTLQIRPKPAHERPRRTSQPQLPSSPPLSPSPGSNGRRIKSPPPFDPALPSTPSRTPVTSPSKTAEAAVPRSVSPRSLDLADSISPPITTKRPPKRPSSPSLTSSSPAEQSFWQPKEITGHVIDTSTPDDDGLGINGIGFMPTAAMQEARRIRRKQQVSEWRAREAREDRRRRFEKRRGAGTGLDGRRAGAEALRDEGTRGVGAGGEGGDGREEMGLGQGLGIETGRRVVRFVDVGGK</sequence>
<dbReference type="EMBL" id="NHZQ01000087">
    <property type="protein sequence ID" value="PSK53919.1"/>
    <property type="molecule type" value="Genomic_DNA"/>
</dbReference>
<evidence type="ECO:0000313" key="3">
    <source>
        <dbReference type="Proteomes" id="UP000243723"/>
    </source>
</evidence>
<feature type="compositionally biased region" description="Basic and acidic residues" evidence="1">
    <location>
        <begin position="235"/>
        <end position="246"/>
    </location>
</feature>
<accession>A0A2P8A0D1</accession>
<reference evidence="2 3" key="1">
    <citation type="submission" date="2017-05" db="EMBL/GenBank/DDBJ databases">
        <title>Draft genome sequence of Elsinoe australis.</title>
        <authorList>
            <person name="Cheng Q."/>
        </authorList>
    </citation>
    <scope>NUCLEOTIDE SEQUENCE [LARGE SCALE GENOMIC DNA]</scope>
    <source>
        <strain evidence="2 3">NL1</strain>
    </source>
</reference>
<organism evidence="2 3">
    <name type="scientific">Elsinoe australis</name>
    <dbReference type="NCBI Taxonomy" id="40998"/>
    <lineage>
        <taxon>Eukaryota</taxon>
        <taxon>Fungi</taxon>
        <taxon>Dikarya</taxon>
        <taxon>Ascomycota</taxon>
        <taxon>Pezizomycotina</taxon>
        <taxon>Dothideomycetes</taxon>
        <taxon>Dothideomycetidae</taxon>
        <taxon>Myriangiales</taxon>
        <taxon>Elsinoaceae</taxon>
        <taxon>Elsinoe</taxon>
    </lineage>
</organism>
<feature type="compositionally biased region" description="Basic and acidic residues" evidence="1">
    <location>
        <begin position="259"/>
        <end position="273"/>
    </location>
</feature>
<feature type="compositionally biased region" description="Polar residues" evidence="1">
    <location>
        <begin position="12"/>
        <end position="27"/>
    </location>
</feature>
<keyword evidence="3" id="KW-1185">Reference proteome</keyword>
<dbReference type="OrthoDB" id="5391950at2759"/>
<dbReference type="AlphaFoldDB" id="A0A2P8A0D1"/>
<protein>
    <submittedName>
        <fullName evidence="2">Endocytosis protein end4</fullName>
    </submittedName>
</protein>
<evidence type="ECO:0000256" key="1">
    <source>
        <dbReference type="SAM" id="MobiDB-lite"/>
    </source>
</evidence>
<feature type="region of interest" description="Disordered" evidence="1">
    <location>
        <begin position="1"/>
        <end position="294"/>
    </location>
</feature>
<dbReference type="Proteomes" id="UP000243723">
    <property type="component" value="Unassembled WGS sequence"/>
</dbReference>